<dbReference type="AlphaFoldDB" id="A0A1M5HY70"/>
<evidence type="ECO:0000256" key="4">
    <source>
        <dbReference type="ARBA" id="ARBA00023027"/>
    </source>
</evidence>
<proteinExistence type="inferred from homology"/>
<dbReference type="PANTHER" id="PTHR47810:SF1">
    <property type="entry name" value="DNA LIGASE B"/>
    <property type="match status" value="1"/>
</dbReference>
<dbReference type="Gene3D" id="2.40.50.140">
    <property type="entry name" value="Nucleic acid-binding proteins"/>
    <property type="match status" value="1"/>
</dbReference>
<evidence type="ECO:0000256" key="7">
    <source>
        <dbReference type="HAMAP-Rule" id="MF_01587"/>
    </source>
</evidence>
<keyword evidence="5 7" id="KW-0234">DNA repair</keyword>
<gene>
    <name evidence="7" type="primary">ligB</name>
    <name evidence="10" type="ORF">SAMN04487965_3533</name>
</gene>
<dbReference type="InterPro" id="IPR013840">
    <property type="entry name" value="DNAligase_N"/>
</dbReference>
<dbReference type="EC" id="6.5.1.2" evidence="7"/>
<keyword evidence="11" id="KW-1185">Reference proteome</keyword>
<comment type="catalytic activity">
    <reaction evidence="6 7">
        <text>NAD(+) + (deoxyribonucleotide)n-3'-hydroxyl + 5'-phospho-(deoxyribonucleotide)m = (deoxyribonucleotide)n+m + AMP + beta-nicotinamide D-nucleotide.</text>
        <dbReference type="EC" id="6.5.1.2"/>
    </reaction>
</comment>
<comment type="similarity">
    <text evidence="7">Belongs to the NAD-dependent DNA ligase family. LigB subfamily.</text>
</comment>
<dbReference type="NCBIfam" id="NF005987">
    <property type="entry name" value="PRK08097.1"/>
    <property type="match status" value="1"/>
</dbReference>
<evidence type="ECO:0000256" key="2">
    <source>
        <dbReference type="ARBA" id="ARBA00022705"/>
    </source>
</evidence>
<reference evidence="11" key="1">
    <citation type="submission" date="2016-11" db="EMBL/GenBank/DDBJ databases">
        <authorList>
            <person name="Varghese N."/>
            <person name="Submissions S."/>
        </authorList>
    </citation>
    <scope>NUCLEOTIDE SEQUENCE [LARGE SCALE GENOMIC DNA]</scope>
    <source>
        <strain evidence="11">CGMCC 1.7063</strain>
    </source>
</reference>
<dbReference type="STRING" id="494016.SAMN04487965_3533"/>
<name>A0A1M5HY70_9GAMM</name>
<keyword evidence="1 7" id="KW-0436">Ligase</keyword>
<dbReference type="HAMAP" id="MF_01587">
    <property type="entry name" value="DNA_ligase_B"/>
    <property type="match status" value="1"/>
</dbReference>
<dbReference type="SUPFAM" id="SSF56091">
    <property type="entry name" value="DNA ligase/mRNA capping enzyme, catalytic domain"/>
    <property type="match status" value="1"/>
</dbReference>
<dbReference type="Proteomes" id="UP000184170">
    <property type="component" value="Unassembled WGS sequence"/>
</dbReference>
<evidence type="ECO:0000256" key="8">
    <source>
        <dbReference type="SAM" id="SignalP"/>
    </source>
</evidence>
<dbReference type="OrthoDB" id="9759736at2"/>
<evidence type="ECO:0000256" key="6">
    <source>
        <dbReference type="ARBA" id="ARBA00034005"/>
    </source>
</evidence>
<dbReference type="Gene3D" id="3.30.470.30">
    <property type="entry name" value="DNA ligase/mRNA capping enzyme"/>
    <property type="match status" value="1"/>
</dbReference>
<feature type="domain" description="NAD-dependent DNA ligase N-terminal" evidence="9">
    <location>
        <begin position="50"/>
        <end position="448"/>
    </location>
</feature>
<evidence type="ECO:0000256" key="1">
    <source>
        <dbReference type="ARBA" id="ARBA00022598"/>
    </source>
</evidence>
<dbReference type="GO" id="GO:0006260">
    <property type="term" value="P:DNA replication"/>
    <property type="evidence" value="ECO:0007669"/>
    <property type="project" value="UniProtKB-KW"/>
</dbReference>
<dbReference type="EMBL" id="FQVA01000008">
    <property type="protein sequence ID" value="SHG20819.1"/>
    <property type="molecule type" value="Genomic_DNA"/>
</dbReference>
<dbReference type="GO" id="GO:0003911">
    <property type="term" value="F:DNA ligase (NAD+) activity"/>
    <property type="evidence" value="ECO:0007669"/>
    <property type="project" value="UniProtKB-UniRule"/>
</dbReference>
<accession>A0A1M5HY70</accession>
<keyword evidence="8" id="KW-0732">Signal</keyword>
<dbReference type="InterPro" id="IPR004150">
    <property type="entry name" value="NAD_DNA_ligase_OB"/>
</dbReference>
<keyword evidence="2 7" id="KW-0235">DNA replication</keyword>
<dbReference type="Pfam" id="PF01653">
    <property type="entry name" value="DNA_ligase_aden"/>
    <property type="match status" value="1"/>
</dbReference>
<feature type="chain" id="PRO_5013313790" description="DNA ligase B" evidence="8">
    <location>
        <begin position="39"/>
        <end position="580"/>
    </location>
</feature>
<dbReference type="InterPro" id="IPR020923">
    <property type="entry name" value="DNA_ligase_B"/>
</dbReference>
<dbReference type="RefSeq" id="WP_084536244.1">
    <property type="nucleotide sequence ID" value="NZ_FQVA01000008.1"/>
</dbReference>
<evidence type="ECO:0000256" key="5">
    <source>
        <dbReference type="ARBA" id="ARBA00023204"/>
    </source>
</evidence>
<dbReference type="SMART" id="SM00532">
    <property type="entry name" value="LIGANc"/>
    <property type="match status" value="1"/>
</dbReference>
<keyword evidence="3 7" id="KW-0227">DNA damage</keyword>
<dbReference type="SUPFAM" id="SSF50249">
    <property type="entry name" value="Nucleic acid-binding proteins"/>
    <property type="match status" value="1"/>
</dbReference>
<dbReference type="SUPFAM" id="SSF47781">
    <property type="entry name" value="RuvA domain 2-like"/>
    <property type="match status" value="1"/>
</dbReference>
<organism evidence="10 11">
    <name type="scientific">Microbulbifer donghaiensis</name>
    <dbReference type="NCBI Taxonomy" id="494016"/>
    <lineage>
        <taxon>Bacteria</taxon>
        <taxon>Pseudomonadati</taxon>
        <taxon>Pseudomonadota</taxon>
        <taxon>Gammaproteobacteria</taxon>
        <taxon>Cellvibrionales</taxon>
        <taxon>Microbulbiferaceae</taxon>
        <taxon>Microbulbifer</taxon>
    </lineage>
</organism>
<evidence type="ECO:0000313" key="10">
    <source>
        <dbReference type="EMBL" id="SHG20819.1"/>
    </source>
</evidence>
<comment type="function">
    <text evidence="7">Catalyzes the formation of phosphodiester linkages between 5'-phosphoryl and 3'-hydroxyl groups in double-stranded DNA using NAD as a coenzyme and as the energy source for the reaction.</text>
</comment>
<evidence type="ECO:0000259" key="9">
    <source>
        <dbReference type="SMART" id="SM00532"/>
    </source>
</evidence>
<dbReference type="PANTHER" id="PTHR47810">
    <property type="entry name" value="DNA LIGASE"/>
    <property type="match status" value="1"/>
</dbReference>
<dbReference type="InterPro" id="IPR010994">
    <property type="entry name" value="RuvA_2-like"/>
</dbReference>
<feature type="active site" description="N6-AMP-lysine intermediate" evidence="7">
    <location>
        <position position="147"/>
    </location>
</feature>
<protein>
    <recommendedName>
        <fullName evidence="7">DNA ligase B</fullName>
        <ecNumber evidence="7">6.5.1.2</ecNumber>
    </recommendedName>
    <alternativeName>
        <fullName evidence="7">Polydeoxyribonucleotide synthase [NAD(+)] B</fullName>
    </alternativeName>
</protein>
<dbReference type="InterPro" id="IPR013839">
    <property type="entry name" value="DNAligase_adenylation"/>
</dbReference>
<dbReference type="InterPro" id="IPR050326">
    <property type="entry name" value="NAD_dep_DNA_ligaseB"/>
</dbReference>
<evidence type="ECO:0000256" key="3">
    <source>
        <dbReference type="ARBA" id="ARBA00022763"/>
    </source>
</evidence>
<dbReference type="Pfam" id="PF03120">
    <property type="entry name" value="OB_DNA_ligase"/>
    <property type="match status" value="1"/>
</dbReference>
<dbReference type="InterPro" id="IPR012340">
    <property type="entry name" value="NA-bd_OB-fold"/>
</dbReference>
<feature type="signal peptide" evidence="8">
    <location>
        <begin position="1"/>
        <end position="38"/>
    </location>
</feature>
<dbReference type="Gene3D" id="1.10.287.610">
    <property type="entry name" value="Helix hairpin bin"/>
    <property type="match status" value="1"/>
</dbReference>
<dbReference type="GO" id="GO:0006281">
    <property type="term" value="P:DNA repair"/>
    <property type="evidence" value="ECO:0007669"/>
    <property type="project" value="UniProtKB-KW"/>
</dbReference>
<keyword evidence="4 7" id="KW-0520">NAD</keyword>
<dbReference type="Gene3D" id="1.10.150.20">
    <property type="entry name" value="5' to 3' exonuclease, C-terminal subdomain"/>
    <property type="match status" value="1"/>
</dbReference>
<evidence type="ECO:0000313" key="11">
    <source>
        <dbReference type="Proteomes" id="UP000184170"/>
    </source>
</evidence>
<sequence>MKKDFFATRVPSQPFPNFPLSAALFSLLLCFTAPQAAAQLPNCPPWSDHRAQTEISQLRQKIAQWDEAYYFKHQSLIEDAVYDQARAKLARWNLCFPQYAQAATPPQEVAGRTLVHPVPHTGLRKLASAASVADWLDAQQETWIQPKVDGVAVTLIYEYGKLVRMISRGDGERGQDWTHHAREIAAILPEIPDNRAQLVLQGEVYWRFEGHRQRYGSNNARGLASGAMASRTLSPEQAQRLAIFIWDWPQGPAAIPERLQALKALGYDTTAFTWPVATLEQVRSWRDRWYGEPLPFATDGIVLRRGARPAAEHWRAEPPSWAAAWKYPGETALAQVVDVHFPIGRTGKIVPVIEIRPTTLDDREIRRISSGSFARWRKLDIRPGDQLRITLAGRTIPKVLDVVLPATRRAALEIPDPGDYSALSCWRPTAGCEQQFLARAQWLGEKLGFRGMSEGQWRSLLEAGALPDLLAWTKLSHQVLTGIPGIGDGRAAQLENNFAQAHRRSFRDWMIALGMPSAAGLADDFWRGENFSSLAHRSAEDWRQLPNIGPKRAESIVDFMRHPEVLALRRQLATLKIAGF</sequence>